<name>A0A449BHU2_9MOLU</name>
<dbReference type="Proteomes" id="UP000290909">
    <property type="component" value="Chromosome"/>
</dbReference>
<feature type="transmembrane region" description="Helical" evidence="5">
    <location>
        <begin position="270"/>
        <end position="290"/>
    </location>
</feature>
<organism evidence="7 8">
    <name type="scientific">Acholeplasma hippikon</name>
    <dbReference type="NCBI Taxonomy" id="264636"/>
    <lineage>
        <taxon>Bacteria</taxon>
        <taxon>Bacillati</taxon>
        <taxon>Mycoplasmatota</taxon>
        <taxon>Mollicutes</taxon>
        <taxon>Acholeplasmatales</taxon>
        <taxon>Acholeplasmataceae</taxon>
        <taxon>Acholeplasma</taxon>
    </lineage>
</organism>
<evidence type="ECO:0000256" key="2">
    <source>
        <dbReference type="ARBA" id="ARBA00022692"/>
    </source>
</evidence>
<dbReference type="EMBL" id="LR215050">
    <property type="protein sequence ID" value="VEU82018.1"/>
    <property type="molecule type" value="Genomic_DNA"/>
</dbReference>
<accession>A0A449BHU2</accession>
<feature type="transmembrane region" description="Helical" evidence="5">
    <location>
        <begin position="191"/>
        <end position="209"/>
    </location>
</feature>
<sequence length="397" mass="43416">MLLLDLGLILILGFTVGLIFEKIKIPKIVGMIVIGILIGPSFLNLISPNMLGISSYLRNIALVIILTRSGLSIDYKKLKEAGLVAILMCFIPATFEIVGVMIFGPMLLGISLLEAVLLGSVLGAVSPAIVVPRMIKIKEEGYGRDKGISEIILTGASLDDIYTIVLFYAFLALNQTGNFDLLSLMNIPLQILLGLLIGLLLGYLLSIIYKKVNFNLTVKVLILFGVSLALVGFESVIENYIKYSGLVSIISMGIMILIQNKEEAEKIENVYKNMWTFFEIILFVLVGIAIDFKASVDFGFKPILVILLALVIRMIGVYICVLFSKLNQKERMFIMLSYIAKATVQASIGPIVLSVGLSVGPLILTTAVISIMISAPLGAYAIDLSYKKLLKKEKELQ</sequence>
<feature type="domain" description="Cation/H+ exchanger transmembrane" evidence="6">
    <location>
        <begin position="14"/>
        <end position="376"/>
    </location>
</feature>
<dbReference type="GO" id="GO:0016020">
    <property type="term" value="C:membrane"/>
    <property type="evidence" value="ECO:0007669"/>
    <property type="project" value="UniProtKB-SubCell"/>
</dbReference>
<gene>
    <name evidence="7" type="ORF">NCTC10172_00023</name>
</gene>
<feature type="transmembrane region" description="Helical" evidence="5">
    <location>
        <begin position="362"/>
        <end position="382"/>
    </location>
</feature>
<dbReference type="AlphaFoldDB" id="A0A449BHU2"/>
<protein>
    <submittedName>
        <fullName evidence="7">Potassium/proton antiporter</fullName>
    </submittedName>
</protein>
<keyword evidence="4 5" id="KW-0472">Membrane</keyword>
<feature type="transmembrane region" description="Helical" evidence="5">
    <location>
        <begin position="302"/>
        <end position="323"/>
    </location>
</feature>
<evidence type="ECO:0000256" key="5">
    <source>
        <dbReference type="SAM" id="Phobius"/>
    </source>
</evidence>
<evidence type="ECO:0000259" key="6">
    <source>
        <dbReference type="Pfam" id="PF00999"/>
    </source>
</evidence>
<dbReference type="PANTHER" id="PTHR31102">
    <property type="match status" value="1"/>
</dbReference>
<dbReference type="STRING" id="1408416.GCA_000702765_00604"/>
<feature type="transmembrane region" description="Helical" evidence="5">
    <location>
        <begin position="240"/>
        <end position="258"/>
    </location>
</feature>
<feature type="transmembrane region" description="Helical" evidence="5">
    <location>
        <begin position="110"/>
        <end position="131"/>
    </location>
</feature>
<reference evidence="7 8" key="1">
    <citation type="submission" date="2019-01" db="EMBL/GenBank/DDBJ databases">
        <authorList>
            <consortium name="Pathogen Informatics"/>
        </authorList>
    </citation>
    <scope>NUCLEOTIDE SEQUENCE [LARGE SCALE GENOMIC DNA]</scope>
    <source>
        <strain evidence="7 8">NCTC10172</strain>
    </source>
</reference>
<feature type="transmembrane region" description="Helical" evidence="5">
    <location>
        <begin position="83"/>
        <end position="104"/>
    </location>
</feature>
<keyword evidence="8" id="KW-1185">Reference proteome</keyword>
<comment type="subcellular location">
    <subcellularLocation>
        <location evidence="1">Membrane</location>
        <topology evidence="1">Multi-pass membrane protein</topology>
    </subcellularLocation>
</comment>
<dbReference type="PANTHER" id="PTHR31102:SF1">
    <property type="entry name" value="CATION_H+ EXCHANGER DOMAIN-CONTAINING PROTEIN"/>
    <property type="match status" value="1"/>
</dbReference>
<evidence type="ECO:0000313" key="7">
    <source>
        <dbReference type="EMBL" id="VEU82018.1"/>
    </source>
</evidence>
<dbReference type="GO" id="GO:1902600">
    <property type="term" value="P:proton transmembrane transport"/>
    <property type="evidence" value="ECO:0007669"/>
    <property type="project" value="InterPro"/>
</dbReference>
<feature type="transmembrane region" description="Helical" evidence="5">
    <location>
        <begin position="335"/>
        <end position="356"/>
    </location>
</feature>
<proteinExistence type="predicted"/>
<dbReference type="Gene3D" id="1.20.1530.20">
    <property type="match status" value="1"/>
</dbReference>
<evidence type="ECO:0000256" key="1">
    <source>
        <dbReference type="ARBA" id="ARBA00004141"/>
    </source>
</evidence>
<dbReference type="InterPro" id="IPR051843">
    <property type="entry name" value="CPA1_transporter"/>
</dbReference>
<keyword evidence="2 5" id="KW-0812">Transmembrane</keyword>
<dbReference type="Pfam" id="PF00999">
    <property type="entry name" value="Na_H_Exchanger"/>
    <property type="match status" value="1"/>
</dbReference>
<dbReference type="InterPro" id="IPR038770">
    <property type="entry name" value="Na+/solute_symporter_sf"/>
</dbReference>
<dbReference type="RefSeq" id="WP_051658986.1">
    <property type="nucleotide sequence ID" value="NZ_LR215050.1"/>
</dbReference>
<evidence type="ECO:0000256" key="3">
    <source>
        <dbReference type="ARBA" id="ARBA00022989"/>
    </source>
</evidence>
<keyword evidence="3 5" id="KW-1133">Transmembrane helix</keyword>
<feature type="transmembrane region" description="Helical" evidence="5">
    <location>
        <begin position="6"/>
        <end position="21"/>
    </location>
</feature>
<dbReference type="KEGG" id="ahk:NCTC10172_00023"/>
<dbReference type="GO" id="GO:0015297">
    <property type="term" value="F:antiporter activity"/>
    <property type="evidence" value="ECO:0007669"/>
    <property type="project" value="InterPro"/>
</dbReference>
<evidence type="ECO:0000256" key="4">
    <source>
        <dbReference type="ARBA" id="ARBA00023136"/>
    </source>
</evidence>
<feature type="transmembrane region" description="Helical" evidence="5">
    <location>
        <begin position="28"/>
        <end position="47"/>
    </location>
</feature>
<dbReference type="InterPro" id="IPR006153">
    <property type="entry name" value="Cation/H_exchanger_TM"/>
</dbReference>
<feature type="transmembrane region" description="Helical" evidence="5">
    <location>
        <begin position="216"/>
        <end position="234"/>
    </location>
</feature>
<evidence type="ECO:0000313" key="8">
    <source>
        <dbReference type="Proteomes" id="UP000290909"/>
    </source>
</evidence>
<feature type="transmembrane region" description="Helical" evidence="5">
    <location>
        <begin position="151"/>
        <end position="171"/>
    </location>
</feature>